<evidence type="ECO:0000313" key="1">
    <source>
        <dbReference type="EMBL" id="CAE0802866.1"/>
    </source>
</evidence>
<accession>A0A7S4CPM2</accession>
<gene>
    <name evidence="1" type="ORF">EGYM00163_LOCUS13987</name>
</gene>
<dbReference type="AlphaFoldDB" id="A0A7S4CPM2"/>
<protein>
    <submittedName>
        <fullName evidence="1">Uncharacterized protein</fullName>
    </submittedName>
</protein>
<sequence>MPQCAGTSRVARNFQFPGAYDHTRQRHTSNFVSAQLQETAKSLCSRLTNLYQKPIKNQARTHQATECFNPEVLQPPHMFPHGEIRECIPEIPHTELEQCIVLPGPTPKTSFTVFSLCRVLGARLGGLGVEFVVLLQLQNSHVAPT</sequence>
<dbReference type="EMBL" id="HBJA01040906">
    <property type="protein sequence ID" value="CAE0802866.1"/>
    <property type="molecule type" value="Transcribed_RNA"/>
</dbReference>
<organism evidence="1">
    <name type="scientific">Eutreptiella gymnastica</name>
    <dbReference type="NCBI Taxonomy" id="73025"/>
    <lineage>
        <taxon>Eukaryota</taxon>
        <taxon>Discoba</taxon>
        <taxon>Euglenozoa</taxon>
        <taxon>Euglenida</taxon>
        <taxon>Spirocuta</taxon>
        <taxon>Euglenophyceae</taxon>
        <taxon>Eutreptiales</taxon>
        <taxon>Eutreptiaceae</taxon>
        <taxon>Eutreptiella</taxon>
    </lineage>
</organism>
<proteinExistence type="predicted"/>
<reference evidence="1" key="1">
    <citation type="submission" date="2021-01" db="EMBL/GenBank/DDBJ databases">
        <authorList>
            <person name="Corre E."/>
            <person name="Pelletier E."/>
            <person name="Niang G."/>
            <person name="Scheremetjew M."/>
            <person name="Finn R."/>
            <person name="Kale V."/>
            <person name="Holt S."/>
            <person name="Cochrane G."/>
            <person name="Meng A."/>
            <person name="Brown T."/>
            <person name="Cohen L."/>
        </authorList>
    </citation>
    <scope>NUCLEOTIDE SEQUENCE</scope>
    <source>
        <strain evidence="1">CCMP1594</strain>
    </source>
</reference>
<name>A0A7S4CPM2_9EUGL</name>